<dbReference type="Proteomes" id="UP000800039">
    <property type="component" value="Unassembled WGS sequence"/>
</dbReference>
<organism evidence="3 4">
    <name type="scientific">Cucurbitaria berberidis CBS 394.84</name>
    <dbReference type="NCBI Taxonomy" id="1168544"/>
    <lineage>
        <taxon>Eukaryota</taxon>
        <taxon>Fungi</taxon>
        <taxon>Dikarya</taxon>
        <taxon>Ascomycota</taxon>
        <taxon>Pezizomycotina</taxon>
        <taxon>Dothideomycetes</taxon>
        <taxon>Pleosporomycetidae</taxon>
        <taxon>Pleosporales</taxon>
        <taxon>Pleosporineae</taxon>
        <taxon>Cucurbitariaceae</taxon>
        <taxon>Cucurbitaria</taxon>
    </lineage>
</organism>
<reference evidence="3" key="1">
    <citation type="submission" date="2020-01" db="EMBL/GenBank/DDBJ databases">
        <authorList>
            <consortium name="DOE Joint Genome Institute"/>
            <person name="Haridas S."/>
            <person name="Albert R."/>
            <person name="Binder M."/>
            <person name="Bloem J."/>
            <person name="Labutti K."/>
            <person name="Salamov A."/>
            <person name="Andreopoulos B."/>
            <person name="Baker S.E."/>
            <person name="Barry K."/>
            <person name="Bills G."/>
            <person name="Bluhm B.H."/>
            <person name="Cannon C."/>
            <person name="Castanera R."/>
            <person name="Culley D.E."/>
            <person name="Daum C."/>
            <person name="Ezra D."/>
            <person name="Gonzalez J.B."/>
            <person name="Henrissat B."/>
            <person name="Kuo A."/>
            <person name="Liang C."/>
            <person name="Lipzen A."/>
            <person name="Lutzoni F."/>
            <person name="Magnuson J."/>
            <person name="Mondo S."/>
            <person name="Nolan M."/>
            <person name="Ohm R."/>
            <person name="Pangilinan J."/>
            <person name="Park H.-J."/>
            <person name="Ramirez L."/>
            <person name="Alfaro M."/>
            <person name="Sun H."/>
            <person name="Tritt A."/>
            <person name="Yoshinaga Y."/>
            <person name="Zwiers L.-H."/>
            <person name="Turgeon B.G."/>
            <person name="Goodwin S.B."/>
            <person name="Spatafora J.W."/>
            <person name="Crous P.W."/>
            <person name="Grigoriev I.V."/>
        </authorList>
    </citation>
    <scope>NUCLEOTIDE SEQUENCE</scope>
    <source>
        <strain evidence="3">CBS 394.84</strain>
    </source>
</reference>
<feature type="chain" id="PRO_5040225149" evidence="2">
    <location>
        <begin position="21"/>
        <end position="132"/>
    </location>
</feature>
<keyword evidence="2" id="KW-0732">Signal</keyword>
<dbReference type="RefSeq" id="XP_040786218.1">
    <property type="nucleotide sequence ID" value="XM_040926800.1"/>
</dbReference>
<comment type="caution">
    <text evidence="3">The sequence shown here is derived from an EMBL/GenBank/DDBJ whole genome shotgun (WGS) entry which is preliminary data.</text>
</comment>
<evidence type="ECO:0000256" key="2">
    <source>
        <dbReference type="SAM" id="SignalP"/>
    </source>
</evidence>
<dbReference type="GeneID" id="63844052"/>
<dbReference type="EMBL" id="ML976617">
    <property type="protein sequence ID" value="KAF1843655.1"/>
    <property type="molecule type" value="Genomic_DNA"/>
</dbReference>
<name>A0A9P4GEC2_9PLEO</name>
<keyword evidence="1" id="KW-1133">Transmembrane helix</keyword>
<feature type="transmembrane region" description="Helical" evidence="1">
    <location>
        <begin position="54"/>
        <end position="73"/>
    </location>
</feature>
<accession>A0A9P4GEC2</accession>
<keyword evidence="1" id="KW-0812">Transmembrane</keyword>
<keyword evidence="4" id="KW-1185">Reference proteome</keyword>
<proteinExistence type="predicted"/>
<protein>
    <submittedName>
        <fullName evidence="3">Uncharacterized protein</fullName>
    </submittedName>
</protein>
<keyword evidence="1" id="KW-0472">Membrane</keyword>
<dbReference type="AlphaFoldDB" id="A0A9P4GEC2"/>
<sequence length="132" mass="14707">MRFGFVQALFLLCYISPTFSIPNLASLGCLDTGYLQSNGLFNRVQFGARASRSLLFSLCIIFWTVISFPAIPLQRLSHTSNLRGHWSCPPLSSLPTTYLPITMCALPRGSHHHIDARTSSYLSTPYAILQNL</sequence>
<evidence type="ECO:0000313" key="3">
    <source>
        <dbReference type="EMBL" id="KAF1843655.1"/>
    </source>
</evidence>
<evidence type="ECO:0000313" key="4">
    <source>
        <dbReference type="Proteomes" id="UP000800039"/>
    </source>
</evidence>
<evidence type="ECO:0000256" key="1">
    <source>
        <dbReference type="SAM" id="Phobius"/>
    </source>
</evidence>
<gene>
    <name evidence="3" type="ORF">K460DRAFT_148998</name>
</gene>
<dbReference type="PROSITE" id="PS51257">
    <property type="entry name" value="PROKAR_LIPOPROTEIN"/>
    <property type="match status" value="1"/>
</dbReference>
<feature type="signal peptide" evidence="2">
    <location>
        <begin position="1"/>
        <end position="20"/>
    </location>
</feature>